<dbReference type="AlphaFoldDB" id="D6TC43"/>
<accession>D6TC43</accession>
<dbReference type="RefSeq" id="WP_007903821.1">
    <property type="nucleotide sequence ID" value="NZ_ADVG01000001.1"/>
</dbReference>
<name>D6TC43_KTERA</name>
<dbReference type="PANTHER" id="PTHR36933">
    <property type="entry name" value="SLL0788 PROTEIN"/>
    <property type="match status" value="1"/>
</dbReference>
<evidence type="ECO:0000259" key="2">
    <source>
        <dbReference type="Pfam" id="PF03713"/>
    </source>
</evidence>
<dbReference type="EMBL" id="ADVG01000001">
    <property type="protein sequence ID" value="EFH88079.1"/>
    <property type="molecule type" value="Genomic_DNA"/>
</dbReference>
<dbReference type="InterPro" id="IPR005183">
    <property type="entry name" value="DUF305_CopM-like"/>
</dbReference>
<comment type="caution">
    <text evidence="3">The sequence shown here is derived from an EMBL/GenBank/DDBJ whole genome shotgun (WGS) entry which is preliminary data.</text>
</comment>
<dbReference type="InParanoid" id="D6TC43"/>
<evidence type="ECO:0000256" key="1">
    <source>
        <dbReference type="SAM" id="Phobius"/>
    </source>
</evidence>
<keyword evidence="4" id="KW-1185">Reference proteome</keyword>
<keyword evidence="1" id="KW-1133">Transmembrane helix</keyword>
<feature type="domain" description="DUF305" evidence="2">
    <location>
        <begin position="77"/>
        <end position="159"/>
    </location>
</feature>
<dbReference type="STRING" id="485913.Krac_9463"/>
<dbReference type="InterPro" id="IPR012347">
    <property type="entry name" value="Ferritin-like"/>
</dbReference>
<dbReference type="PANTHER" id="PTHR36933:SF1">
    <property type="entry name" value="SLL0788 PROTEIN"/>
    <property type="match status" value="1"/>
</dbReference>
<gene>
    <name evidence="3" type="ORF">Krac_9463</name>
</gene>
<proteinExistence type="predicted"/>
<dbReference type="Pfam" id="PF03713">
    <property type="entry name" value="DUF305"/>
    <property type="match status" value="1"/>
</dbReference>
<dbReference type="OrthoDB" id="8603558at2"/>
<keyword evidence="1" id="KW-0812">Transmembrane</keyword>
<dbReference type="Proteomes" id="UP000004508">
    <property type="component" value="Unassembled WGS sequence"/>
</dbReference>
<keyword evidence="1" id="KW-0472">Membrane</keyword>
<feature type="transmembrane region" description="Helical" evidence="1">
    <location>
        <begin position="47"/>
        <end position="68"/>
    </location>
</feature>
<organism evidence="3 4">
    <name type="scientific">Ktedonobacter racemifer DSM 44963</name>
    <dbReference type="NCBI Taxonomy" id="485913"/>
    <lineage>
        <taxon>Bacteria</taxon>
        <taxon>Bacillati</taxon>
        <taxon>Chloroflexota</taxon>
        <taxon>Ktedonobacteria</taxon>
        <taxon>Ktedonobacterales</taxon>
        <taxon>Ktedonobacteraceae</taxon>
        <taxon>Ktedonobacter</taxon>
    </lineage>
</organism>
<protein>
    <recommendedName>
        <fullName evidence="2">DUF305 domain-containing protein</fullName>
    </recommendedName>
</protein>
<dbReference type="eggNOG" id="COG3544">
    <property type="taxonomic scope" value="Bacteria"/>
</dbReference>
<evidence type="ECO:0000313" key="3">
    <source>
        <dbReference type="EMBL" id="EFH88079.1"/>
    </source>
</evidence>
<evidence type="ECO:0000313" key="4">
    <source>
        <dbReference type="Proteomes" id="UP000004508"/>
    </source>
</evidence>
<reference evidence="3 4" key="1">
    <citation type="journal article" date="2011" name="Stand. Genomic Sci.">
        <title>Non-contiguous finished genome sequence and contextual data of the filamentous soil bacterium Ktedonobacter racemifer type strain (SOSP1-21).</title>
        <authorList>
            <person name="Chang Y.J."/>
            <person name="Land M."/>
            <person name="Hauser L."/>
            <person name="Chertkov O."/>
            <person name="Del Rio T.G."/>
            <person name="Nolan M."/>
            <person name="Copeland A."/>
            <person name="Tice H."/>
            <person name="Cheng J.F."/>
            <person name="Lucas S."/>
            <person name="Han C."/>
            <person name="Goodwin L."/>
            <person name="Pitluck S."/>
            <person name="Ivanova N."/>
            <person name="Ovchinikova G."/>
            <person name="Pati A."/>
            <person name="Chen A."/>
            <person name="Palaniappan K."/>
            <person name="Mavromatis K."/>
            <person name="Liolios K."/>
            <person name="Brettin T."/>
            <person name="Fiebig A."/>
            <person name="Rohde M."/>
            <person name="Abt B."/>
            <person name="Goker M."/>
            <person name="Detter J.C."/>
            <person name="Woyke T."/>
            <person name="Bristow J."/>
            <person name="Eisen J.A."/>
            <person name="Markowitz V."/>
            <person name="Hugenholtz P."/>
            <person name="Kyrpides N.C."/>
            <person name="Klenk H.P."/>
            <person name="Lapidus A."/>
        </authorList>
    </citation>
    <scope>NUCLEOTIDE SEQUENCE [LARGE SCALE GENOMIC DNA]</scope>
    <source>
        <strain evidence="4">DSM 44963</strain>
    </source>
</reference>
<dbReference type="Gene3D" id="1.20.1260.10">
    <property type="match status" value="1"/>
</dbReference>
<sequence>MRRRRSLGIFCARVQRRLEAHLRAHKQRDETPHPTVMYTLRDRASRFRWILFSLGVILLASALIVGIAQKNTTPSSNAEEMSFLAQSDAAMTRMMAAMQIKPSHNVDKDFVAMMVPHHQGAIDMAKAELSYGHNEPLRRLAQGIIATQQQEIGAMQRALRG</sequence>